<dbReference type="AlphaFoldDB" id="A0A6J4K047"/>
<feature type="region of interest" description="Disordered" evidence="1">
    <location>
        <begin position="1"/>
        <end position="41"/>
    </location>
</feature>
<evidence type="ECO:0000256" key="1">
    <source>
        <dbReference type="SAM" id="MobiDB-lite"/>
    </source>
</evidence>
<name>A0A6J4K047_9BACT</name>
<sequence>GGDGAQDLALPGRRRGRGRRHRGPGADRRHGPDGVLRLLPA</sequence>
<organism evidence="2">
    <name type="scientific">uncultured Gemmatimonadaceae bacterium</name>
    <dbReference type="NCBI Taxonomy" id="246130"/>
    <lineage>
        <taxon>Bacteria</taxon>
        <taxon>Pseudomonadati</taxon>
        <taxon>Gemmatimonadota</taxon>
        <taxon>Gemmatimonadia</taxon>
        <taxon>Gemmatimonadales</taxon>
        <taxon>Gemmatimonadaceae</taxon>
        <taxon>environmental samples</taxon>
    </lineage>
</organism>
<dbReference type="EMBL" id="CADCTU010000051">
    <property type="protein sequence ID" value="CAA9292380.1"/>
    <property type="molecule type" value="Genomic_DNA"/>
</dbReference>
<reference evidence="2" key="1">
    <citation type="submission" date="2020-02" db="EMBL/GenBank/DDBJ databases">
        <authorList>
            <person name="Meier V. D."/>
        </authorList>
    </citation>
    <scope>NUCLEOTIDE SEQUENCE</scope>
    <source>
        <strain evidence="2">AVDCRST_MAG11</strain>
    </source>
</reference>
<evidence type="ECO:0000313" key="2">
    <source>
        <dbReference type="EMBL" id="CAA9292380.1"/>
    </source>
</evidence>
<protein>
    <submittedName>
        <fullName evidence="2">Transcriptional regulator</fullName>
    </submittedName>
</protein>
<feature type="compositionally biased region" description="Basic residues" evidence="1">
    <location>
        <begin position="12"/>
        <end position="23"/>
    </location>
</feature>
<proteinExistence type="predicted"/>
<gene>
    <name evidence="2" type="ORF">AVDCRST_MAG11-213</name>
</gene>
<feature type="non-terminal residue" evidence="2">
    <location>
        <position position="1"/>
    </location>
</feature>
<feature type="non-terminal residue" evidence="2">
    <location>
        <position position="41"/>
    </location>
</feature>
<accession>A0A6J4K047</accession>